<dbReference type="SUPFAM" id="SSF52540">
    <property type="entry name" value="P-loop containing nucleoside triphosphate hydrolases"/>
    <property type="match status" value="2"/>
</dbReference>
<keyword evidence="3" id="KW-0762">Sugar transport</keyword>
<reference evidence="10 11" key="1">
    <citation type="submission" date="2015-07" db="EMBL/GenBank/DDBJ databases">
        <title>High-quality draft genome sequence of Oceanobacillus caeni HM6, a bacillus isolated from a human feces.</title>
        <authorList>
            <person name="Kumar J."/>
            <person name="Verma M.K."/>
            <person name="Pandey R."/>
            <person name="Bhambi M."/>
            <person name="Chauhan N."/>
        </authorList>
    </citation>
    <scope>NUCLEOTIDE SEQUENCE [LARGE SCALE GENOMIC DNA]</scope>
    <source>
        <strain evidence="10 11">HM6</strain>
    </source>
</reference>
<accession>A0ABR5MN12</accession>
<keyword evidence="6 10" id="KW-0067">ATP-binding</keyword>
<feature type="domain" description="ABC transporter" evidence="9">
    <location>
        <begin position="3"/>
        <end position="239"/>
    </location>
</feature>
<dbReference type="Pfam" id="PF00005">
    <property type="entry name" value="ABC_tran"/>
    <property type="match status" value="2"/>
</dbReference>
<keyword evidence="4" id="KW-0677">Repeat</keyword>
<keyword evidence="11" id="KW-1185">Reference proteome</keyword>
<evidence type="ECO:0000256" key="1">
    <source>
        <dbReference type="ARBA" id="ARBA00022448"/>
    </source>
</evidence>
<dbReference type="RefSeq" id="WP_047185978.1">
    <property type="nucleotide sequence ID" value="NZ_JANKBL010000016.1"/>
</dbReference>
<dbReference type="Proteomes" id="UP000037854">
    <property type="component" value="Unassembled WGS sequence"/>
</dbReference>
<sequence length="493" mass="54736">MRILMENIHKAFGANKVLEGVDFELEPGEIHALMGENGAGKSTLMNILTGLFHQDQGKITIDGKETVFSDSKQAEEAGLAFIRQELNIWPQMTVLENLFIGKEKRNALGVLKEKEMKTLAEGVFKRLNISIPLNKEAGTCSVGEQQMIEIAKALMLDAEVIIMDEPTAALTDREIRLLFQIMKELTATGVSLVYISHRMEEIFEICDRITVMRDGVSVATSFIKDTSFDEIVKQMVGRELEDRYPERNPKYGETVMEVNGLTREGVFEDIHFSIKEGEILGISGLMGAGRTEIMRALFGIDPYDRGEIIMNGNPISIKNPSSAAKQGLAFITEDRKDEGLVLDFSIRENIALTNLESFAPNGVVKAKDEKQFVKMMVERLKVKMESQETKAGNLSGGNQQKVVIAKWVGTSPKVLIMDEPTRGIDVGAKREIYNLMNELTERGLAIIMVSSDLPEVLGMSDRILVIHEGKISGELAREEATQEKIMTFATGGN</sequence>
<evidence type="ECO:0000256" key="7">
    <source>
        <dbReference type="ARBA" id="ARBA00022967"/>
    </source>
</evidence>
<dbReference type="CDD" id="cd03215">
    <property type="entry name" value="ABC_Carb_Monos_II"/>
    <property type="match status" value="1"/>
</dbReference>
<feature type="domain" description="ABC transporter" evidence="9">
    <location>
        <begin position="250"/>
        <end position="493"/>
    </location>
</feature>
<name>A0ABR5MN12_9BACI</name>
<evidence type="ECO:0000256" key="3">
    <source>
        <dbReference type="ARBA" id="ARBA00022597"/>
    </source>
</evidence>
<evidence type="ECO:0000256" key="2">
    <source>
        <dbReference type="ARBA" id="ARBA00022475"/>
    </source>
</evidence>
<dbReference type="PROSITE" id="PS00211">
    <property type="entry name" value="ABC_TRANSPORTER_1"/>
    <property type="match status" value="2"/>
</dbReference>
<keyword evidence="8" id="KW-0472">Membrane</keyword>
<dbReference type="InterPro" id="IPR003439">
    <property type="entry name" value="ABC_transporter-like_ATP-bd"/>
</dbReference>
<dbReference type="SMART" id="SM00382">
    <property type="entry name" value="AAA"/>
    <property type="match status" value="2"/>
</dbReference>
<keyword evidence="2" id="KW-1003">Cell membrane</keyword>
<dbReference type="EMBL" id="LGTK01000004">
    <property type="protein sequence ID" value="KPH78224.1"/>
    <property type="molecule type" value="Genomic_DNA"/>
</dbReference>
<comment type="caution">
    <text evidence="10">The sequence shown here is derived from an EMBL/GenBank/DDBJ whole genome shotgun (WGS) entry which is preliminary data.</text>
</comment>
<evidence type="ECO:0000259" key="9">
    <source>
        <dbReference type="PROSITE" id="PS50893"/>
    </source>
</evidence>
<evidence type="ECO:0000256" key="6">
    <source>
        <dbReference type="ARBA" id="ARBA00022840"/>
    </source>
</evidence>
<dbReference type="InterPro" id="IPR050107">
    <property type="entry name" value="ABC_carbohydrate_import_ATPase"/>
</dbReference>
<protein>
    <submittedName>
        <fullName evidence="10">D-ribose transporter ATP-binding protein</fullName>
    </submittedName>
</protein>
<evidence type="ECO:0000313" key="10">
    <source>
        <dbReference type="EMBL" id="KPH78224.1"/>
    </source>
</evidence>
<dbReference type="InterPro" id="IPR027417">
    <property type="entry name" value="P-loop_NTPase"/>
</dbReference>
<keyword evidence="1" id="KW-0813">Transport</keyword>
<gene>
    <name evidence="10" type="ORF">AFL42_02195</name>
</gene>
<dbReference type="InterPro" id="IPR017871">
    <property type="entry name" value="ABC_transporter-like_CS"/>
</dbReference>
<keyword evidence="5" id="KW-0547">Nucleotide-binding</keyword>
<dbReference type="CDD" id="cd03216">
    <property type="entry name" value="ABC_Carb_Monos_I"/>
    <property type="match status" value="1"/>
</dbReference>
<dbReference type="PANTHER" id="PTHR43790:SF3">
    <property type="entry name" value="D-ALLOSE IMPORT ATP-BINDING PROTEIN ALSA-RELATED"/>
    <property type="match status" value="1"/>
</dbReference>
<dbReference type="GO" id="GO:0005524">
    <property type="term" value="F:ATP binding"/>
    <property type="evidence" value="ECO:0007669"/>
    <property type="project" value="UniProtKB-KW"/>
</dbReference>
<organism evidence="10 11">
    <name type="scientific">Oceanobacillus caeni</name>
    <dbReference type="NCBI Taxonomy" id="405946"/>
    <lineage>
        <taxon>Bacteria</taxon>
        <taxon>Bacillati</taxon>
        <taxon>Bacillota</taxon>
        <taxon>Bacilli</taxon>
        <taxon>Bacillales</taxon>
        <taxon>Bacillaceae</taxon>
        <taxon>Oceanobacillus</taxon>
    </lineage>
</organism>
<keyword evidence="7" id="KW-1278">Translocase</keyword>
<proteinExistence type="predicted"/>
<evidence type="ECO:0000313" key="11">
    <source>
        <dbReference type="Proteomes" id="UP000037854"/>
    </source>
</evidence>
<dbReference type="InterPro" id="IPR003593">
    <property type="entry name" value="AAA+_ATPase"/>
</dbReference>
<dbReference type="PROSITE" id="PS50893">
    <property type="entry name" value="ABC_TRANSPORTER_2"/>
    <property type="match status" value="2"/>
</dbReference>
<evidence type="ECO:0000256" key="5">
    <source>
        <dbReference type="ARBA" id="ARBA00022741"/>
    </source>
</evidence>
<evidence type="ECO:0000256" key="4">
    <source>
        <dbReference type="ARBA" id="ARBA00022737"/>
    </source>
</evidence>
<evidence type="ECO:0000256" key="8">
    <source>
        <dbReference type="ARBA" id="ARBA00023136"/>
    </source>
</evidence>
<dbReference type="PANTHER" id="PTHR43790">
    <property type="entry name" value="CARBOHYDRATE TRANSPORT ATP-BINDING PROTEIN MG119-RELATED"/>
    <property type="match status" value="1"/>
</dbReference>
<dbReference type="Gene3D" id="3.40.50.300">
    <property type="entry name" value="P-loop containing nucleotide triphosphate hydrolases"/>
    <property type="match status" value="2"/>
</dbReference>